<evidence type="ECO:0000256" key="2">
    <source>
        <dbReference type="SAM" id="SignalP"/>
    </source>
</evidence>
<gene>
    <name evidence="3" type="ORF">CVIRNUC_005911</name>
</gene>
<keyword evidence="1" id="KW-0472">Membrane</keyword>
<name>A0AAV1I5S6_9CHLO</name>
<keyword evidence="2" id="KW-0732">Signal</keyword>
<evidence type="ECO:0000256" key="1">
    <source>
        <dbReference type="SAM" id="Phobius"/>
    </source>
</evidence>
<feature type="chain" id="PRO_5043796639" evidence="2">
    <location>
        <begin position="30"/>
        <end position="413"/>
    </location>
</feature>
<accession>A0AAV1I5S6</accession>
<proteinExistence type="predicted"/>
<feature type="transmembrane region" description="Helical" evidence="1">
    <location>
        <begin position="361"/>
        <end position="384"/>
    </location>
</feature>
<comment type="caution">
    <text evidence="3">The sequence shown here is derived from an EMBL/GenBank/DDBJ whole genome shotgun (WGS) entry which is preliminary data.</text>
</comment>
<feature type="signal peptide" evidence="2">
    <location>
        <begin position="1"/>
        <end position="29"/>
    </location>
</feature>
<evidence type="ECO:0000313" key="4">
    <source>
        <dbReference type="Proteomes" id="UP001314263"/>
    </source>
</evidence>
<reference evidence="3 4" key="1">
    <citation type="submission" date="2023-10" db="EMBL/GenBank/DDBJ databases">
        <authorList>
            <person name="Maclean D."/>
            <person name="Macfadyen A."/>
        </authorList>
    </citation>
    <scope>NUCLEOTIDE SEQUENCE [LARGE SCALE GENOMIC DNA]</scope>
</reference>
<dbReference type="Proteomes" id="UP001314263">
    <property type="component" value="Unassembled WGS sequence"/>
</dbReference>
<dbReference type="EMBL" id="CAUYUE010000007">
    <property type="protein sequence ID" value="CAK0782716.1"/>
    <property type="molecule type" value="Genomic_DNA"/>
</dbReference>
<organism evidence="3 4">
    <name type="scientific">Coccomyxa viridis</name>
    <dbReference type="NCBI Taxonomy" id="1274662"/>
    <lineage>
        <taxon>Eukaryota</taxon>
        <taxon>Viridiplantae</taxon>
        <taxon>Chlorophyta</taxon>
        <taxon>core chlorophytes</taxon>
        <taxon>Trebouxiophyceae</taxon>
        <taxon>Trebouxiophyceae incertae sedis</taxon>
        <taxon>Coccomyxaceae</taxon>
        <taxon>Coccomyxa</taxon>
    </lineage>
</organism>
<protein>
    <submittedName>
        <fullName evidence="3">Uncharacterized protein</fullName>
    </submittedName>
</protein>
<keyword evidence="1" id="KW-1133">Transmembrane helix</keyword>
<keyword evidence="1" id="KW-0812">Transmembrane</keyword>
<sequence>MLLVSTCGAIRALALASLCFLVLPELTTCQTFSPLAWTGAQDSLPLLRQLANLPQKQQRLYLMLIGEGIKERQALSCNPFGGASDCVTLPVTTAYADACGITEAKVDCIYHQEDAVDLTGDVLSGIGERDVQDLQDSCPTCLNNIKRFHCLQTTPGCGTFQTRVESSILPALVAVDTARDSGKMGISALAAAVPVLLNTSALTMPCREMCEAVISTCSCSRDYSFGSLLEAWNARRSQESPGMSSTFAAIVFSQIYNRPLCSIFASSSEPAFAGPCEDLPLVCEDASGWCKQENGKTDGRMVVQELIAAQLATILTGFTGSLFADQEEMIEDSNSDKSAAWEQEYLAATGKTRDKSSHSHFLSIAIAILVCLALAGAGAYATYYHRCVTACRERGAPKNGYIALGVDVGRDSA</sequence>
<dbReference type="AlphaFoldDB" id="A0AAV1I5S6"/>
<keyword evidence="4" id="KW-1185">Reference proteome</keyword>
<evidence type="ECO:0000313" key="3">
    <source>
        <dbReference type="EMBL" id="CAK0782716.1"/>
    </source>
</evidence>